<proteinExistence type="predicted"/>
<dbReference type="Pfam" id="PF06101">
    <property type="entry name" value="Vps62"/>
    <property type="match status" value="1"/>
</dbReference>
<dbReference type="Proteomes" id="UP001147700">
    <property type="component" value="Unassembled WGS sequence"/>
</dbReference>
<dbReference type="InterPro" id="IPR009291">
    <property type="entry name" value="Vps62"/>
</dbReference>
<dbReference type="PANTHER" id="PTHR48174">
    <property type="entry name" value="DUF946 FAMILY PROTEIN"/>
    <property type="match status" value="1"/>
</dbReference>
<dbReference type="PANTHER" id="PTHR48174:SF5">
    <property type="entry name" value="VACUOLAR PROTEIN SORTING-ASSOCIATED PROTEIN 62"/>
    <property type="match status" value="1"/>
</dbReference>
<dbReference type="EMBL" id="JAPCID010000063">
    <property type="protein sequence ID" value="MDA0141724.1"/>
    <property type="molecule type" value="Genomic_DNA"/>
</dbReference>
<organism evidence="1 2">
    <name type="scientific">Solirubrobacter deserti</name>
    <dbReference type="NCBI Taxonomy" id="2282478"/>
    <lineage>
        <taxon>Bacteria</taxon>
        <taxon>Bacillati</taxon>
        <taxon>Actinomycetota</taxon>
        <taxon>Thermoleophilia</taxon>
        <taxon>Solirubrobacterales</taxon>
        <taxon>Solirubrobacteraceae</taxon>
        <taxon>Solirubrobacter</taxon>
    </lineage>
</organism>
<protein>
    <submittedName>
        <fullName evidence="1">Vps62-related protein</fullName>
    </submittedName>
</protein>
<dbReference type="RefSeq" id="WP_202958000.1">
    <property type="nucleotide sequence ID" value="NZ_JAPCID010000063.1"/>
</dbReference>
<accession>A0ABT4RT15</accession>
<name>A0ABT4RT15_9ACTN</name>
<gene>
    <name evidence="1" type="ORF">OJ962_29805</name>
</gene>
<sequence>MRKTLAEWEAVAAQYSPVVRLTSSKWDHEFWKDQFQPASVDWYIERCWLLDRKDPTFRLPADPQDVLKVADVASHPGAQFYLTVRDDAARRGDVASAVCYVHVRPSPGILNCVDLQYWVLYPYSGGMGGFFGPSRKGLGGQHEGDWEHVTVRLADEAGALTLQAIFFAAHGAAEGAWMVKPAPAPEPGRYALVPGTTHPIVYSSYHSHASYEVGGLNRRVWNWFGWIDDLALGGLDFGPGRAVVAAIGADVMTSGEPYLAEWLKFEGRYGRDSDSPRGPHLQNAWDDDGDNGYFTRLEVAARLGTQWGSGRGATDVAVGQLDHQAVVGLTRNAGDGARFFIYGERADEIVELAAGGSGWGSGRGATAVAFGALGSEQVMAVGRDAGDGARFEVYTYDGSALVRRTSGGEEWGDGHAVTGLAFGRWGQQDVLAVSRTGDGARVIVYAWDASANAFVELTNAGSDWGDGRDATAVALGLLDDQPVVGVTRSQGGGARFEIYRYEAPYLITLGAGGADWGASREATSIAFGVIGGQQVVGVTRNAGDHERFFVYSFDASAATFEPMVSGGGDWGDGRGATDIAFGPVNGATAVGVTRTAGDHGEAFYGVYDVEAHELVEFAVEGVDWGSGRDATATAFGMLGGELVVCLARNAGDHDRGFVLRWQRAAPEAGVSERAHTAAVA</sequence>
<comment type="caution">
    <text evidence="1">The sequence shown here is derived from an EMBL/GenBank/DDBJ whole genome shotgun (WGS) entry which is preliminary data.</text>
</comment>
<evidence type="ECO:0000313" key="1">
    <source>
        <dbReference type="EMBL" id="MDA0141724.1"/>
    </source>
</evidence>
<keyword evidence="2" id="KW-1185">Reference proteome</keyword>
<evidence type="ECO:0000313" key="2">
    <source>
        <dbReference type="Proteomes" id="UP001147700"/>
    </source>
</evidence>
<reference evidence="1" key="1">
    <citation type="submission" date="2022-10" db="EMBL/GenBank/DDBJ databases">
        <title>The WGS of Solirubrobacter sp. CPCC 204708.</title>
        <authorList>
            <person name="Jiang Z."/>
        </authorList>
    </citation>
    <scope>NUCLEOTIDE SEQUENCE</scope>
    <source>
        <strain evidence="1">CPCC 204708</strain>
    </source>
</reference>